<evidence type="ECO:0000313" key="1">
    <source>
        <dbReference type="EMBL" id="JAD84799.1"/>
    </source>
</evidence>
<reference evidence="1" key="1">
    <citation type="submission" date="2014-09" db="EMBL/GenBank/DDBJ databases">
        <authorList>
            <person name="Magalhaes I.L.F."/>
            <person name="Oliveira U."/>
            <person name="Santos F.R."/>
            <person name="Vidigal T.H.D.A."/>
            <person name="Brescovit A.D."/>
            <person name="Santos A.J."/>
        </authorList>
    </citation>
    <scope>NUCLEOTIDE SEQUENCE</scope>
    <source>
        <tissue evidence="1">Shoot tissue taken approximately 20 cm above the soil surface</tissue>
    </source>
</reference>
<accession>A0A0A9D878</accession>
<name>A0A0A9D878_ARUDO</name>
<dbReference type="EMBL" id="GBRH01213096">
    <property type="protein sequence ID" value="JAD84799.1"/>
    <property type="molecule type" value="Transcribed_RNA"/>
</dbReference>
<proteinExistence type="predicted"/>
<sequence length="113" mass="13192">MPKSQPRRSQRQVLAPSLALSRKGKVLFCQNHADQDQKSWLYRRRCSSQSYHRKPAVLKKSHHTSSTYQQELFQQRHWCPNNGGQQNNGSASLHLCPLQQDHMQEELKQVSLK</sequence>
<dbReference type="AlphaFoldDB" id="A0A0A9D878"/>
<organism evidence="1">
    <name type="scientific">Arundo donax</name>
    <name type="common">Giant reed</name>
    <name type="synonym">Donax arundinaceus</name>
    <dbReference type="NCBI Taxonomy" id="35708"/>
    <lineage>
        <taxon>Eukaryota</taxon>
        <taxon>Viridiplantae</taxon>
        <taxon>Streptophyta</taxon>
        <taxon>Embryophyta</taxon>
        <taxon>Tracheophyta</taxon>
        <taxon>Spermatophyta</taxon>
        <taxon>Magnoliopsida</taxon>
        <taxon>Liliopsida</taxon>
        <taxon>Poales</taxon>
        <taxon>Poaceae</taxon>
        <taxon>PACMAD clade</taxon>
        <taxon>Arundinoideae</taxon>
        <taxon>Arundineae</taxon>
        <taxon>Arundo</taxon>
    </lineage>
</organism>
<reference evidence="1" key="2">
    <citation type="journal article" date="2015" name="Data Brief">
        <title>Shoot transcriptome of the giant reed, Arundo donax.</title>
        <authorList>
            <person name="Barrero R.A."/>
            <person name="Guerrero F.D."/>
            <person name="Moolhuijzen P."/>
            <person name="Goolsby J.A."/>
            <person name="Tidwell J."/>
            <person name="Bellgard S.E."/>
            <person name="Bellgard M.I."/>
        </authorList>
    </citation>
    <scope>NUCLEOTIDE SEQUENCE</scope>
    <source>
        <tissue evidence="1">Shoot tissue taken approximately 20 cm above the soil surface</tissue>
    </source>
</reference>
<protein>
    <submittedName>
        <fullName evidence="1">Uncharacterized protein</fullName>
    </submittedName>
</protein>